<dbReference type="RefSeq" id="WP_371945979.1">
    <property type="nucleotide sequence ID" value="NZ_JAXCEH010000038.1"/>
</dbReference>
<dbReference type="PROSITE" id="PS50943">
    <property type="entry name" value="HTH_CROC1"/>
    <property type="match status" value="1"/>
</dbReference>
<evidence type="ECO:0000313" key="2">
    <source>
        <dbReference type="EMBL" id="MFA1558961.1"/>
    </source>
</evidence>
<evidence type="ECO:0000313" key="3">
    <source>
        <dbReference type="Proteomes" id="UP001569904"/>
    </source>
</evidence>
<comment type="caution">
    <text evidence="2">The sequence shown here is derived from an EMBL/GenBank/DDBJ whole genome shotgun (WGS) entry which is preliminary data.</text>
</comment>
<reference evidence="2 3" key="1">
    <citation type="submission" date="2023-11" db="EMBL/GenBank/DDBJ databases">
        <title>Actinomadura monticuli sp. nov., isolated from volcanic ash.</title>
        <authorList>
            <person name="Lee S.D."/>
            <person name="Yang H."/>
            <person name="Kim I.S."/>
        </authorList>
    </citation>
    <scope>NUCLEOTIDE SEQUENCE [LARGE SCALE GENOMIC DNA]</scope>
    <source>
        <strain evidence="2 3">DSM 45346</strain>
    </source>
</reference>
<feature type="domain" description="HTH cro/C1-type" evidence="1">
    <location>
        <begin position="44"/>
        <end position="99"/>
    </location>
</feature>
<name>A0ABV4R8L2_9ACTN</name>
<sequence>MSSQRKNPHVLLGDHPDLAAKRDTDEYRLAHEEAHLALALGRAVYARRTELGMSQTELARRAGMRQPAVSRIESGGGGVPTLAVLNRLGHALGLRFRVIVGEGDAGAAETELLATA</sequence>
<gene>
    <name evidence="2" type="ORF">SM436_35165</name>
</gene>
<dbReference type="Proteomes" id="UP001569904">
    <property type="component" value="Unassembled WGS sequence"/>
</dbReference>
<proteinExistence type="predicted"/>
<dbReference type="Pfam" id="PF01381">
    <property type="entry name" value="HTH_3"/>
    <property type="match status" value="1"/>
</dbReference>
<keyword evidence="3" id="KW-1185">Reference proteome</keyword>
<dbReference type="CDD" id="cd00093">
    <property type="entry name" value="HTH_XRE"/>
    <property type="match status" value="1"/>
</dbReference>
<protein>
    <submittedName>
        <fullName evidence="2">Helix-turn-helix transcriptional regulator</fullName>
    </submittedName>
</protein>
<dbReference type="SUPFAM" id="SSF47413">
    <property type="entry name" value="lambda repressor-like DNA-binding domains"/>
    <property type="match status" value="1"/>
</dbReference>
<dbReference type="EMBL" id="JAXCEH010000038">
    <property type="protein sequence ID" value="MFA1558961.1"/>
    <property type="molecule type" value="Genomic_DNA"/>
</dbReference>
<dbReference type="Gene3D" id="1.10.260.40">
    <property type="entry name" value="lambda repressor-like DNA-binding domains"/>
    <property type="match status" value="1"/>
</dbReference>
<dbReference type="InterPro" id="IPR010982">
    <property type="entry name" value="Lambda_DNA-bd_dom_sf"/>
</dbReference>
<dbReference type="InterPro" id="IPR001387">
    <property type="entry name" value="Cro/C1-type_HTH"/>
</dbReference>
<organism evidence="2 3">
    <name type="scientific">Actinomadura chokoriensis</name>
    <dbReference type="NCBI Taxonomy" id="454156"/>
    <lineage>
        <taxon>Bacteria</taxon>
        <taxon>Bacillati</taxon>
        <taxon>Actinomycetota</taxon>
        <taxon>Actinomycetes</taxon>
        <taxon>Streptosporangiales</taxon>
        <taxon>Thermomonosporaceae</taxon>
        <taxon>Actinomadura</taxon>
    </lineage>
</organism>
<accession>A0ABV4R8L2</accession>
<evidence type="ECO:0000259" key="1">
    <source>
        <dbReference type="PROSITE" id="PS50943"/>
    </source>
</evidence>
<dbReference type="SMART" id="SM00530">
    <property type="entry name" value="HTH_XRE"/>
    <property type="match status" value="1"/>
</dbReference>